<comment type="subcellular location">
    <subcellularLocation>
        <location evidence="1">Virion</location>
    </subcellularLocation>
</comment>
<evidence type="ECO:0000313" key="4">
    <source>
        <dbReference type="Proteomes" id="UP000183447"/>
    </source>
</evidence>
<dbReference type="STRING" id="665118.SAMN02983003_1063"/>
<accession>A0A1K2HUX3</accession>
<evidence type="ECO:0000313" key="3">
    <source>
        <dbReference type="EMBL" id="SFZ82412.1"/>
    </source>
</evidence>
<evidence type="ECO:0000259" key="2">
    <source>
        <dbReference type="Pfam" id="PF05065"/>
    </source>
</evidence>
<protein>
    <submittedName>
        <fullName evidence="3">Phage major capsid protein, HK97 family</fullName>
    </submittedName>
</protein>
<name>A0A1K2HUX3_9HYPH</name>
<dbReference type="Gene3D" id="3.30.2320.10">
    <property type="entry name" value="hypothetical protein PF0899 domain"/>
    <property type="match status" value="1"/>
</dbReference>
<feature type="domain" description="Phage capsid-like C-terminal" evidence="2">
    <location>
        <begin position="108"/>
        <end position="400"/>
    </location>
</feature>
<keyword evidence="4" id="KW-1185">Reference proteome</keyword>
<evidence type="ECO:0000256" key="1">
    <source>
        <dbReference type="ARBA" id="ARBA00004328"/>
    </source>
</evidence>
<dbReference type="Gene3D" id="3.30.2400.10">
    <property type="entry name" value="Major capsid protein gp5"/>
    <property type="match status" value="1"/>
</dbReference>
<gene>
    <name evidence="3" type="ORF">SAMN02983003_1063</name>
</gene>
<proteinExistence type="predicted"/>
<reference evidence="3 4" key="1">
    <citation type="submission" date="2016-11" db="EMBL/GenBank/DDBJ databases">
        <authorList>
            <person name="Jaros S."/>
            <person name="Januszkiewicz K."/>
            <person name="Wedrychowicz H."/>
        </authorList>
    </citation>
    <scope>NUCLEOTIDE SEQUENCE [LARGE SCALE GENOMIC DNA]</scope>
    <source>
        <strain evidence="3 4">ATCC 23634</strain>
    </source>
</reference>
<dbReference type="SUPFAM" id="SSF56563">
    <property type="entry name" value="Major capsid protein gp5"/>
    <property type="match status" value="1"/>
</dbReference>
<dbReference type="Proteomes" id="UP000183447">
    <property type="component" value="Unassembled WGS sequence"/>
</dbReference>
<dbReference type="EMBL" id="FPKU01000001">
    <property type="protein sequence ID" value="SFZ82412.1"/>
    <property type="molecule type" value="Genomic_DNA"/>
</dbReference>
<sequence>MQHVSHRAIFAGAIELKGEDDDPINVVTKSLEDLQKAVDERLKKVEGGAELKALMDRIADLEKKANRPGGPKPADEQAAVERKAFASLLRTGSDAEIKAASSDTDPAGGYFVLPTIDLTVRQLMTDLSPLRGLADVVSISTDKYERFYSLGARGAQWVSERDTRPQDTDRPELIKHTYGVSELYAAPASTRQLLDDAAVDIATWLINDATHDFAETEGEAFLEGDGVEGKPRGLLDYGTTNEKDFTRAWGKHQYIPAGHASAPTDANLVTACIAIVAKLRKPYKANATWLMNSTTAARLMGIVDENGRRLWAPTGNLIEGVEHPLLGYRVEIDEGMPDIADGAGAHPIAFGDFRQGYVIVDRQGVRITRDELTQKGRVIFDVYKRVGGGAGDFNAIKFIKIAAS</sequence>
<dbReference type="AlphaFoldDB" id="A0A1K2HUX3"/>
<dbReference type="Pfam" id="PF05065">
    <property type="entry name" value="Phage_capsid"/>
    <property type="match status" value="1"/>
</dbReference>
<organism evidence="3 4">
    <name type="scientific">Devosia enhydra</name>
    <dbReference type="NCBI Taxonomy" id="665118"/>
    <lineage>
        <taxon>Bacteria</taxon>
        <taxon>Pseudomonadati</taxon>
        <taxon>Pseudomonadota</taxon>
        <taxon>Alphaproteobacteria</taxon>
        <taxon>Hyphomicrobiales</taxon>
        <taxon>Devosiaceae</taxon>
        <taxon>Devosia</taxon>
    </lineage>
</organism>
<dbReference type="InterPro" id="IPR054612">
    <property type="entry name" value="Phage_capsid-like_C"/>
</dbReference>
<dbReference type="NCBIfam" id="TIGR01554">
    <property type="entry name" value="major_cap_HK97"/>
    <property type="match status" value="1"/>
</dbReference>
<dbReference type="InterPro" id="IPR024455">
    <property type="entry name" value="Phage_capsid"/>
</dbReference>